<sequence length="304" mass="31750">MTPQTSLSSRTWIELAALACIWGASFLAIRTALDEIAPLAAVVWRVGPAACVLWLVVALRRLPVPRAPRVWGAFLVMGLLNNVVPFGLMAWGQLHVSTGLTSILNAATAIWGVLVASLVFADERLTLHRAAGVSLGFAGVATAIGWEAIADLDLQSLAQIAILGGTLSYALAGAWGRQHLRGLAPEVAAAGMLTCATLLALPLTLALEGPPPVDLSPRTFAAIGYYALVATALAYLLYYRVLAKAGSGNLMLVTLMIPPVAITLGALFRGETLTSGAIAGFALLAGGLVLLDGRVLRRRTRVSV</sequence>
<evidence type="ECO:0000313" key="8">
    <source>
        <dbReference type="Proteomes" id="UP000023430"/>
    </source>
</evidence>
<keyword evidence="2 5" id="KW-0812">Transmembrane</keyword>
<organism evidence="7 8">
    <name type="scientific">Roseivivax isoporae LMG 25204</name>
    <dbReference type="NCBI Taxonomy" id="1449351"/>
    <lineage>
        <taxon>Bacteria</taxon>
        <taxon>Pseudomonadati</taxon>
        <taxon>Pseudomonadota</taxon>
        <taxon>Alphaproteobacteria</taxon>
        <taxon>Rhodobacterales</taxon>
        <taxon>Roseobacteraceae</taxon>
        <taxon>Roseivivax</taxon>
    </lineage>
</organism>
<keyword evidence="4 5" id="KW-0472">Membrane</keyword>
<dbReference type="PANTHER" id="PTHR32322:SF9">
    <property type="entry name" value="AMINO-ACID METABOLITE EFFLUX PUMP-RELATED"/>
    <property type="match status" value="1"/>
</dbReference>
<keyword evidence="8" id="KW-1185">Reference proteome</keyword>
<feature type="transmembrane region" description="Helical" evidence="5">
    <location>
        <begin position="250"/>
        <end position="268"/>
    </location>
</feature>
<accession>X7F883</accession>
<keyword evidence="3 5" id="KW-1133">Transmembrane helix</keyword>
<dbReference type="SUPFAM" id="SSF103481">
    <property type="entry name" value="Multidrug resistance efflux transporter EmrE"/>
    <property type="match status" value="2"/>
</dbReference>
<feature type="domain" description="EamA" evidence="6">
    <location>
        <begin position="15"/>
        <end position="142"/>
    </location>
</feature>
<dbReference type="OrthoDB" id="9810556at2"/>
<feature type="transmembrane region" description="Helical" evidence="5">
    <location>
        <begin position="103"/>
        <end position="121"/>
    </location>
</feature>
<feature type="transmembrane region" description="Helical" evidence="5">
    <location>
        <begin position="12"/>
        <end position="33"/>
    </location>
</feature>
<feature type="transmembrane region" description="Helical" evidence="5">
    <location>
        <begin position="71"/>
        <end position="91"/>
    </location>
</feature>
<name>X7F883_9RHOB</name>
<dbReference type="InterPro" id="IPR037185">
    <property type="entry name" value="EmrE-like"/>
</dbReference>
<comment type="caution">
    <text evidence="7">The sequence shown here is derived from an EMBL/GenBank/DDBJ whole genome shotgun (WGS) entry which is preliminary data.</text>
</comment>
<evidence type="ECO:0000259" key="6">
    <source>
        <dbReference type="Pfam" id="PF00892"/>
    </source>
</evidence>
<dbReference type="Pfam" id="PF00892">
    <property type="entry name" value="EamA"/>
    <property type="match status" value="2"/>
</dbReference>
<dbReference type="InterPro" id="IPR050638">
    <property type="entry name" value="AA-Vitamin_Transporters"/>
</dbReference>
<proteinExistence type="predicted"/>
<comment type="subcellular location">
    <subcellularLocation>
        <location evidence="1">Membrane</location>
        <topology evidence="1">Multi-pass membrane protein</topology>
    </subcellularLocation>
</comment>
<dbReference type="STRING" id="1449351.RISW2_08305"/>
<dbReference type="GO" id="GO:0016020">
    <property type="term" value="C:membrane"/>
    <property type="evidence" value="ECO:0007669"/>
    <property type="project" value="UniProtKB-SubCell"/>
</dbReference>
<dbReference type="AlphaFoldDB" id="X7F883"/>
<gene>
    <name evidence="7" type="ORF">RISW2_08305</name>
</gene>
<feature type="transmembrane region" description="Helical" evidence="5">
    <location>
        <begin position="133"/>
        <end position="150"/>
    </location>
</feature>
<feature type="transmembrane region" description="Helical" evidence="5">
    <location>
        <begin position="219"/>
        <end position="238"/>
    </location>
</feature>
<dbReference type="InterPro" id="IPR000620">
    <property type="entry name" value="EamA_dom"/>
</dbReference>
<evidence type="ECO:0000313" key="7">
    <source>
        <dbReference type="EMBL" id="ETX28289.1"/>
    </source>
</evidence>
<reference evidence="7 8" key="1">
    <citation type="submission" date="2014-01" db="EMBL/GenBank/DDBJ databases">
        <title>Roseivivax isoporae LMG 25204 Genome Sequencing.</title>
        <authorList>
            <person name="Lai Q."/>
            <person name="Li G."/>
            <person name="Shao Z."/>
        </authorList>
    </citation>
    <scope>NUCLEOTIDE SEQUENCE [LARGE SCALE GENOMIC DNA]</scope>
    <source>
        <strain evidence="7 8">LMG 25204</strain>
    </source>
</reference>
<evidence type="ECO:0000256" key="5">
    <source>
        <dbReference type="SAM" id="Phobius"/>
    </source>
</evidence>
<dbReference type="PATRIC" id="fig|1449351.3.peg.2716"/>
<evidence type="ECO:0000256" key="3">
    <source>
        <dbReference type="ARBA" id="ARBA00022989"/>
    </source>
</evidence>
<feature type="transmembrane region" description="Helical" evidence="5">
    <location>
        <begin position="274"/>
        <end position="291"/>
    </location>
</feature>
<dbReference type="EMBL" id="JAME01000020">
    <property type="protein sequence ID" value="ETX28289.1"/>
    <property type="molecule type" value="Genomic_DNA"/>
</dbReference>
<evidence type="ECO:0000256" key="1">
    <source>
        <dbReference type="ARBA" id="ARBA00004141"/>
    </source>
</evidence>
<dbReference type="PANTHER" id="PTHR32322">
    <property type="entry name" value="INNER MEMBRANE TRANSPORTER"/>
    <property type="match status" value="1"/>
</dbReference>
<feature type="transmembrane region" description="Helical" evidence="5">
    <location>
        <begin position="39"/>
        <end position="59"/>
    </location>
</feature>
<feature type="transmembrane region" description="Helical" evidence="5">
    <location>
        <begin position="156"/>
        <end position="175"/>
    </location>
</feature>
<dbReference type="Proteomes" id="UP000023430">
    <property type="component" value="Unassembled WGS sequence"/>
</dbReference>
<feature type="transmembrane region" description="Helical" evidence="5">
    <location>
        <begin position="187"/>
        <end position="207"/>
    </location>
</feature>
<evidence type="ECO:0000256" key="2">
    <source>
        <dbReference type="ARBA" id="ARBA00022692"/>
    </source>
</evidence>
<protein>
    <submittedName>
        <fullName evidence="7">Multidrug transporter</fullName>
    </submittedName>
</protein>
<dbReference type="RefSeq" id="WP_043772196.1">
    <property type="nucleotide sequence ID" value="NZ_JAME01000020.1"/>
</dbReference>
<evidence type="ECO:0000256" key="4">
    <source>
        <dbReference type="ARBA" id="ARBA00023136"/>
    </source>
</evidence>
<feature type="domain" description="EamA" evidence="6">
    <location>
        <begin position="159"/>
        <end position="291"/>
    </location>
</feature>
<dbReference type="eggNOG" id="COG0697">
    <property type="taxonomic scope" value="Bacteria"/>
</dbReference>